<dbReference type="EMBL" id="LILB01000005">
    <property type="protein sequence ID" value="KOO49135.1"/>
    <property type="molecule type" value="Genomic_DNA"/>
</dbReference>
<dbReference type="Proteomes" id="UP000036867">
    <property type="component" value="Unassembled WGS sequence"/>
</dbReference>
<evidence type="ECO:0000313" key="2">
    <source>
        <dbReference type="Proteomes" id="UP000036867"/>
    </source>
</evidence>
<gene>
    <name evidence="1" type="ORF">AMD00_12155</name>
</gene>
<dbReference type="PANTHER" id="PTHR41247:SF1">
    <property type="entry name" value="HTH-TYPE TRANSCRIPTIONAL REPRESSOR YCNK"/>
    <property type="match status" value="1"/>
</dbReference>
<proteinExistence type="predicted"/>
<name>A0A0M0LDG0_9BACL</name>
<dbReference type="InterPro" id="IPR008719">
    <property type="entry name" value="N2O_reductase_NosL"/>
</dbReference>
<organism evidence="1 2">
    <name type="scientific">Viridibacillus arvi</name>
    <dbReference type="NCBI Taxonomy" id="263475"/>
    <lineage>
        <taxon>Bacteria</taxon>
        <taxon>Bacillati</taxon>
        <taxon>Bacillota</taxon>
        <taxon>Bacilli</taxon>
        <taxon>Bacillales</taxon>
        <taxon>Caryophanaceae</taxon>
        <taxon>Viridibacillus</taxon>
    </lineage>
</organism>
<evidence type="ECO:0008006" key="3">
    <source>
        <dbReference type="Google" id="ProtNLM"/>
    </source>
</evidence>
<dbReference type="AlphaFoldDB" id="A0A0M0LDG0"/>
<dbReference type="RefSeq" id="WP_053417328.1">
    <property type="nucleotide sequence ID" value="NZ_LILB01000005.1"/>
</dbReference>
<dbReference type="PROSITE" id="PS51257">
    <property type="entry name" value="PROKAR_LIPOPROTEIN"/>
    <property type="match status" value="1"/>
</dbReference>
<dbReference type="OrthoDB" id="9792749at2"/>
<keyword evidence="2" id="KW-1185">Reference proteome</keyword>
<dbReference type="Pfam" id="PF05573">
    <property type="entry name" value="NosL"/>
    <property type="match status" value="1"/>
</dbReference>
<dbReference type="GeneID" id="301136848"/>
<dbReference type="STRING" id="263475.AMD00_12155"/>
<sequence>MKKRGLVVLFSAVLLLQACSNKDFKPRGIVSETDVCKVCNMSIVHEEYAGQIALSNGDYEMFDDLGCLIEYMKNLNKGDVGKAFIKDEGENNWVDVKTASYVYDKDIWTPMSYGVIAFESKDSAQQYIDKEGKGKLLSYSDLDSFKWGVHH</sequence>
<accession>A0A0M0LDG0</accession>
<evidence type="ECO:0000313" key="1">
    <source>
        <dbReference type="EMBL" id="KOO49135.1"/>
    </source>
</evidence>
<comment type="caution">
    <text evidence="1">The sequence shown here is derived from an EMBL/GenBank/DDBJ whole genome shotgun (WGS) entry which is preliminary data.</text>
</comment>
<protein>
    <recommendedName>
        <fullName evidence="3">Nitrous oxide reduction protein</fullName>
    </recommendedName>
</protein>
<reference evidence="2" key="1">
    <citation type="submission" date="2015-08" db="EMBL/GenBank/DDBJ databases">
        <title>Fjat-10028 dsm 16317.</title>
        <authorList>
            <person name="Liu B."/>
            <person name="Wang J."/>
            <person name="Zhu Y."/>
            <person name="Liu G."/>
            <person name="Chen Q."/>
            <person name="Chen Z."/>
            <person name="Lan J."/>
            <person name="Che J."/>
            <person name="Ge C."/>
            <person name="Shi H."/>
            <person name="Pan Z."/>
            <person name="Liu X."/>
        </authorList>
    </citation>
    <scope>NUCLEOTIDE SEQUENCE [LARGE SCALE GENOMIC DNA]</scope>
    <source>
        <strain evidence="2">DSM 16317</strain>
    </source>
</reference>
<dbReference type="PANTHER" id="PTHR41247">
    <property type="entry name" value="HTH-TYPE TRANSCRIPTIONAL REPRESSOR YCNK"/>
    <property type="match status" value="1"/>
</dbReference>
<dbReference type="SUPFAM" id="SSF160387">
    <property type="entry name" value="NosL/MerB-like"/>
    <property type="match status" value="1"/>
</dbReference>